<feature type="compositionally biased region" description="Polar residues" evidence="1">
    <location>
        <begin position="51"/>
        <end position="63"/>
    </location>
</feature>
<evidence type="ECO:0000256" key="1">
    <source>
        <dbReference type="SAM" id="MobiDB-lite"/>
    </source>
</evidence>
<sequence>MTASRTLCVSSRRLRHTAKAPPALLLPSSVAGLSMRPPPQAICPTARRPSSAVTSDCPQSQDSEALRRPSQRSRSK</sequence>
<dbReference type="AlphaFoldDB" id="A0AAN6JJS8"/>
<protein>
    <submittedName>
        <fullName evidence="2">Uncharacterized protein</fullName>
    </submittedName>
</protein>
<proteinExistence type="predicted"/>
<dbReference type="Proteomes" id="UP001176521">
    <property type="component" value="Unassembled WGS sequence"/>
</dbReference>
<gene>
    <name evidence="2" type="ORF">OC842_004192</name>
</gene>
<accession>A0AAN6JJS8</accession>
<keyword evidence="3" id="KW-1185">Reference proteome</keyword>
<name>A0AAN6JJS8_9BASI</name>
<evidence type="ECO:0000313" key="3">
    <source>
        <dbReference type="Proteomes" id="UP001176521"/>
    </source>
</evidence>
<feature type="region of interest" description="Disordered" evidence="1">
    <location>
        <begin position="29"/>
        <end position="76"/>
    </location>
</feature>
<organism evidence="2 3">
    <name type="scientific">Tilletia horrida</name>
    <dbReference type="NCBI Taxonomy" id="155126"/>
    <lineage>
        <taxon>Eukaryota</taxon>
        <taxon>Fungi</taxon>
        <taxon>Dikarya</taxon>
        <taxon>Basidiomycota</taxon>
        <taxon>Ustilaginomycotina</taxon>
        <taxon>Exobasidiomycetes</taxon>
        <taxon>Tilletiales</taxon>
        <taxon>Tilletiaceae</taxon>
        <taxon>Tilletia</taxon>
    </lineage>
</organism>
<evidence type="ECO:0000313" key="2">
    <source>
        <dbReference type="EMBL" id="KAK0529565.1"/>
    </source>
</evidence>
<reference evidence="2" key="1">
    <citation type="journal article" date="2023" name="PhytoFront">
        <title>Draft Genome Resources of Seven Strains of Tilletia horrida, Causal Agent of Kernel Smut of Rice.</title>
        <authorList>
            <person name="Khanal S."/>
            <person name="Antony Babu S."/>
            <person name="Zhou X.G."/>
        </authorList>
    </citation>
    <scope>NUCLEOTIDE SEQUENCE</scope>
    <source>
        <strain evidence="2">TX3</strain>
    </source>
</reference>
<comment type="caution">
    <text evidence="2">The sequence shown here is derived from an EMBL/GenBank/DDBJ whole genome shotgun (WGS) entry which is preliminary data.</text>
</comment>
<feature type="non-terminal residue" evidence="2">
    <location>
        <position position="76"/>
    </location>
</feature>
<dbReference type="EMBL" id="JAPDMQ010000239">
    <property type="protein sequence ID" value="KAK0529565.1"/>
    <property type="molecule type" value="Genomic_DNA"/>
</dbReference>